<evidence type="ECO:0000313" key="4">
    <source>
        <dbReference type="EMBL" id="GAN53200.1"/>
    </source>
</evidence>
<dbReference type="OrthoDB" id="1997677at2"/>
<name>A0A0D6MI98_9PROT</name>
<keyword evidence="2" id="KW-0812">Transmembrane</keyword>
<dbReference type="PANTHER" id="PTHR21461:SF69">
    <property type="entry name" value="GLYCOSYLTRANSFERASE FAMILY 92 PROTEIN"/>
    <property type="match status" value="1"/>
</dbReference>
<dbReference type="RefSeq" id="WP_053053648.1">
    <property type="nucleotide sequence ID" value="NZ_BALE01000007.1"/>
</dbReference>
<sequence length="629" mass="70171">MSAFYQIITSHDAVVVNAKSYGELGNLATRIDALGELYAPVAAIAVPSMPSHVFLVGAEHPVPLRIALSDLAGHTLALRLQPSPEPDQVALSHPVMSQFLSAIIPDERSGYARIEGNRREVYGWESFRLQPLESADITDRLQLIAERIDLMFSCGISVDSIVDMIRADQVGGTPEVLDAALPFLSTFRLEALAARLLHDEALCEKLAVQLPNDPWAVDGIPALRQWLARRDENGSTVPAAHYECPKTQTVLGIVGLHGDAGSLAHACLHAMRRSVIPTRGPAILACVRNEGIYLLEWIAYHRALGIEWFFLYSNDNDDRSDGVLRTLAEQGIITWIDNPLEPGAAAQHKAYGHALGIVPDILDFTWVQVLDGDEFIALNPEHFPNIDDYLRWTETRPVDVISLNWRFLASEPLADGEETLFREPLTLRNTNFVRYDVIGDAGSRLVKSMFRPAQVIQSQAHHPLASSRYAITMCLADGSPHQWRSPPGGMPASAGFADHVIFENIGIYHYFYKSPEEWMWKSSRNRGDNPSKSGLDLRSFVDGWIGNFMSQIHGDMRSGQDHWLASQRDRLIAELEMLKGLPGMAEALHDVYATYRERAALIRERLREENTRDQLSDHNKPFFDLIGVP</sequence>
<evidence type="ECO:0000256" key="1">
    <source>
        <dbReference type="ARBA" id="ARBA00004167"/>
    </source>
</evidence>
<evidence type="ECO:0008006" key="6">
    <source>
        <dbReference type="Google" id="ProtNLM"/>
    </source>
</evidence>
<evidence type="ECO:0000256" key="3">
    <source>
        <dbReference type="ARBA" id="ARBA00022989"/>
    </source>
</evidence>
<comment type="caution">
    <text evidence="4">The sequence shown here is derived from an EMBL/GenBank/DDBJ whole genome shotgun (WGS) entry which is preliminary data.</text>
</comment>
<keyword evidence="5" id="KW-1185">Reference proteome</keyword>
<evidence type="ECO:0000313" key="5">
    <source>
        <dbReference type="Proteomes" id="UP000032679"/>
    </source>
</evidence>
<comment type="subcellular location">
    <subcellularLocation>
        <location evidence="1">Membrane</location>
        <topology evidence="1">Single-pass membrane protein</topology>
    </subcellularLocation>
</comment>
<reference evidence="4 5" key="1">
    <citation type="submission" date="2012-10" db="EMBL/GenBank/DDBJ databases">
        <title>Genome sequencing of Tanticharoenia sakaeratensis NBRC 103193.</title>
        <authorList>
            <person name="Azuma Y."/>
            <person name="Hadano H."/>
            <person name="Hirakawa H."/>
            <person name="Matsushita K."/>
        </authorList>
    </citation>
    <scope>NUCLEOTIDE SEQUENCE [LARGE SCALE GENOMIC DNA]</scope>
    <source>
        <strain evidence="4 5">NBRC 103193</strain>
    </source>
</reference>
<dbReference type="Pfam" id="PF13704">
    <property type="entry name" value="Glyco_tranf_2_4"/>
    <property type="match status" value="1"/>
</dbReference>
<gene>
    <name evidence="4" type="ORF">Tasa_007_045</name>
</gene>
<evidence type="ECO:0000256" key="2">
    <source>
        <dbReference type="ARBA" id="ARBA00022692"/>
    </source>
</evidence>
<dbReference type="GO" id="GO:0005737">
    <property type="term" value="C:cytoplasm"/>
    <property type="evidence" value="ECO:0007669"/>
    <property type="project" value="TreeGrafter"/>
</dbReference>
<dbReference type="Proteomes" id="UP000032679">
    <property type="component" value="Unassembled WGS sequence"/>
</dbReference>
<proteinExistence type="predicted"/>
<dbReference type="STRING" id="1231623.Tasa_007_045"/>
<keyword evidence="3" id="KW-0472">Membrane</keyword>
<accession>A0A0D6MI98</accession>
<dbReference type="PANTHER" id="PTHR21461">
    <property type="entry name" value="GLYCOSYLTRANSFERASE FAMILY 92 PROTEIN"/>
    <property type="match status" value="1"/>
</dbReference>
<dbReference type="AlphaFoldDB" id="A0A0D6MI98"/>
<dbReference type="GO" id="GO:0016020">
    <property type="term" value="C:membrane"/>
    <property type="evidence" value="ECO:0007669"/>
    <property type="project" value="UniProtKB-SubCell"/>
</dbReference>
<dbReference type="GO" id="GO:0016757">
    <property type="term" value="F:glycosyltransferase activity"/>
    <property type="evidence" value="ECO:0007669"/>
    <property type="project" value="TreeGrafter"/>
</dbReference>
<keyword evidence="3" id="KW-1133">Transmembrane helix</keyword>
<protein>
    <recommendedName>
        <fullName evidence="6">Glycosyl transferase family 2</fullName>
    </recommendedName>
</protein>
<dbReference type="EMBL" id="BALE01000007">
    <property type="protein sequence ID" value="GAN53200.1"/>
    <property type="molecule type" value="Genomic_DNA"/>
</dbReference>
<organism evidence="4 5">
    <name type="scientific">Tanticharoenia sakaeratensis NBRC 103193</name>
    <dbReference type="NCBI Taxonomy" id="1231623"/>
    <lineage>
        <taxon>Bacteria</taxon>
        <taxon>Pseudomonadati</taxon>
        <taxon>Pseudomonadota</taxon>
        <taxon>Alphaproteobacteria</taxon>
        <taxon>Acetobacterales</taxon>
        <taxon>Acetobacteraceae</taxon>
        <taxon>Tanticharoenia</taxon>
    </lineage>
</organism>